<proteinExistence type="predicted"/>
<protein>
    <submittedName>
        <fullName evidence="2">Uncharacterized protein</fullName>
    </submittedName>
</protein>
<feature type="compositionally biased region" description="Basic and acidic residues" evidence="1">
    <location>
        <begin position="48"/>
        <end position="62"/>
    </location>
</feature>
<organism evidence="2 3">
    <name type="scientific">Gemmata massiliana</name>
    <dbReference type="NCBI Taxonomy" id="1210884"/>
    <lineage>
        <taxon>Bacteria</taxon>
        <taxon>Pseudomonadati</taxon>
        <taxon>Planctomycetota</taxon>
        <taxon>Planctomycetia</taxon>
        <taxon>Gemmatales</taxon>
        <taxon>Gemmataceae</taxon>
        <taxon>Gemmata</taxon>
    </lineage>
</organism>
<dbReference type="EMBL" id="LR593886">
    <property type="protein sequence ID" value="VTR91562.1"/>
    <property type="molecule type" value="Genomic_DNA"/>
</dbReference>
<keyword evidence="3" id="KW-1185">Reference proteome</keyword>
<dbReference type="AlphaFoldDB" id="A0A6P2CWT4"/>
<feature type="region of interest" description="Disordered" evidence="1">
    <location>
        <begin position="43"/>
        <end position="83"/>
    </location>
</feature>
<evidence type="ECO:0000256" key="1">
    <source>
        <dbReference type="SAM" id="MobiDB-lite"/>
    </source>
</evidence>
<name>A0A6P2CWT4_9BACT</name>
<gene>
    <name evidence="2" type="ORF">SOIL9_61520</name>
</gene>
<dbReference type="RefSeq" id="WP_162666540.1">
    <property type="nucleotide sequence ID" value="NZ_LR593886.1"/>
</dbReference>
<reference evidence="2 3" key="1">
    <citation type="submission" date="2019-05" db="EMBL/GenBank/DDBJ databases">
        <authorList>
            <consortium name="Science for Life Laboratories"/>
        </authorList>
    </citation>
    <scope>NUCLEOTIDE SEQUENCE [LARGE SCALE GENOMIC DNA]</scope>
    <source>
        <strain evidence="2">Soil9</strain>
    </source>
</reference>
<evidence type="ECO:0000313" key="2">
    <source>
        <dbReference type="EMBL" id="VTR91562.1"/>
    </source>
</evidence>
<sequence length="144" mass="15510">MAAPVMSSVVRSILSENLDLSADEVIRKARLYRVTAPEKSIRTTAHNIKSELKKRAEKKAEPEPVASSLPTGKNPEPVTVLTHTGGGVPVPALSSVSDLSAVLANVALVNSVVKESGGQKRFDGWQKPFGRVEVLRRFYNTSTS</sequence>
<dbReference type="KEGG" id="gms:SOIL9_61520"/>
<accession>A0A6P2CWT4</accession>
<dbReference type="Proteomes" id="UP000464178">
    <property type="component" value="Chromosome"/>
</dbReference>
<evidence type="ECO:0000313" key="3">
    <source>
        <dbReference type="Proteomes" id="UP000464178"/>
    </source>
</evidence>